<evidence type="ECO:0008006" key="4">
    <source>
        <dbReference type="Google" id="ProtNLM"/>
    </source>
</evidence>
<evidence type="ECO:0000313" key="3">
    <source>
        <dbReference type="Proteomes" id="UP001603013"/>
    </source>
</evidence>
<protein>
    <recommendedName>
        <fullName evidence="4">WD40 repeat protein</fullName>
    </recommendedName>
</protein>
<feature type="compositionally biased region" description="Basic and acidic residues" evidence="1">
    <location>
        <begin position="379"/>
        <end position="390"/>
    </location>
</feature>
<reference evidence="2 3" key="1">
    <citation type="submission" date="2024-10" db="EMBL/GenBank/DDBJ databases">
        <title>The Natural Products Discovery Center: Release of the First 8490 Sequenced Strains for Exploring Actinobacteria Biosynthetic Diversity.</title>
        <authorList>
            <person name="Kalkreuter E."/>
            <person name="Kautsar S.A."/>
            <person name="Yang D."/>
            <person name="Bader C.D."/>
            <person name="Teijaro C.N."/>
            <person name="Fluegel L."/>
            <person name="Davis C.M."/>
            <person name="Simpson J.R."/>
            <person name="Lauterbach L."/>
            <person name="Steele A.D."/>
            <person name="Gui C."/>
            <person name="Meng S."/>
            <person name="Li G."/>
            <person name="Viehrig K."/>
            <person name="Ye F."/>
            <person name="Su P."/>
            <person name="Kiefer A.F."/>
            <person name="Nichols A."/>
            <person name="Cepeda A.J."/>
            <person name="Yan W."/>
            <person name="Fan B."/>
            <person name="Jiang Y."/>
            <person name="Adhikari A."/>
            <person name="Zheng C.-J."/>
            <person name="Schuster L."/>
            <person name="Cowan T.M."/>
            <person name="Smanski M.J."/>
            <person name="Chevrette M.G."/>
            <person name="De Carvalho L.P.S."/>
            <person name="Shen B."/>
        </authorList>
    </citation>
    <scope>NUCLEOTIDE SEQUENCE [LARGE SCALE GENOMIC DNA]</scope>
    <source>
        <strain evidence="2 3">NPDC015755</strain>
    </source>
</reference>
<feature type="region of interest" description="Disordered" evidence="1">
    <location>
        <begin position="193"/>
        <end position="212"/>
    </location>
</feature>
<feature type="compositionally biased region" description="Basic and acidic residues" evidence="1">
    <location>
        <begin position="193"/>
        <end position="211"/>
    </location>
</feature>
<feature type="region of interest" description="Disordered" evidence="1">
    <location>
        <begin position="368"/>
        <end position="390"/>
    </location>
</feature>
<gene>
    <name evidence="2" type="ORF">ACF05T_30490</name>
</gene>
<accession>A0ABW6YKG7</accession>
<keyword evidence="3" id="KW-1185">Reference proteome</keyword>
<comment type="caution">
    <text evidence="2">The sequence shown here is derived from an EMBL/GenBank/DDBJ whole genome shotgun (WGS) entry which is preliminary data.</text>
</comment>
<feature type="region of interest" description="Disordered" evidence="1">
    <location>
        <begin position="29"/>
        <end position="59"/>
    </location>
</feature>
<organism evidence="2 3">
    <name type="scientific">Streptomyces lateritius</name>
    <dbReference type="NCBI Taxonomy" id="67313"/>
    <lineage>
        <taxon>Bacteria</taxon>
        <taxon>Bacillati</taxon>
        <taxon>Actinomycetota</taxon>
        <taxon>Actinomycetes</taxon>
        <taxon>Kitasatosporales</taxon>
        <taxon>Streptomycetaceae</taxon>
        <taxon>Streptomyces</taxon>
    </lineage>
</organism>
<proteinExistence type="predicted"/>
<name>A0ABW6YKG7_9ACTN</name>
<dbReference type="RefSeq" id="WP_391937214.1">
    <property type="nucleotide sequence ID" value="NZ_JBIBSM010000021.1"/>
</dbReference>
<evidence type="ECO:0000313" key="2">
    <source>
        <dbReference type="EMBL" id="MFF8280370.1"/>
    </source>
</evidence>
<sequence length="390" mass="40361">MGRRIVRAGLAAGAALLLAGCGGGTDPADAAGSGGASGGGRNGGGEAGPAGGGDPRTASLAQPDTLTVSFCHTLPSGDGGEVYGLTLRSFSAKDGAFVGERSTVLPADVEPTAGCEEDGPGHGVGTAFNKDLTLVAGIVSASTDRAAAFELATGRELTPPDPDSFAKRPKNNGAAFHPLTGRLWYDMQHHDFESDDPVASRDPKGGPKTEETVPFEKLPDLLGTDGPTATTVLATDGIHGPAVPRGGIVAGYSMGAGVHLNRVDRDGDVGAGSFLTDIETEGLDGTSLNCRPSFWRDATTLVCEFKQITFTADYAKVVKTEDLIPENDRTNLPPVLSPDGKSFAFLSKGENDRWGLFRGDFSGAEPVKITDVDPPIDGSDEHRESLVRWN</sequence>
<dbReference type="EMBL" id="JBIBSM010000021">
    <property type="protein sequence ID" value="MFF8280370.1"/>
    <property type="molecule type" value="Genomic_DNA"/>
</dbReference>
<dbReference type="PROSITE" id="PS51257">
    <property type="entry name" value="PROKAR_LIPOPROTEIN"/>
    <property type="match status" value="1"/>
</dbReference>
<dbReference type="Proteomes" id="UP001603013">
    <property type="component" value="Unassembled WGS sequence"/>
</dbReference>
<evidence type="ECO:0000256" key="1">
    <source>
        <dbReference type="SAM" id="MobiDB-lite"/>
    </source>
</evidence>
<feature type="compositionally biased region" description="Gly residues" evidence="1">
    <location>
        <begin position="32"/>
        <end position="54"/>
    </location>
</feature>